<reference evidence="2 3" key="1">
    <citation type="submission" date="2017-11" db="EMBL/GenBank/DDBJ databases">
        <title>De novo assembly and phasing of dikaryotic genomes from two isolates of Puccinia coronata f. sp. avenae, the causal agent of oat crown rust.</title>
        <authorList>
            <person name="Miller M.E."/>
            <person name="Zhang Y."/>
            <person name="Omidvar V."/>
            <person name="Sperschneider J."/>
            <person name="Schwessinger B."/>
            <person name="Raley C."/>
            <person name="Palmer J.M."/>
            <person name="Garnica D."/>
            <person name="Upadhyaya N."/>
            <person name="Rathjen J."/>
            <person name="Taylor J.M."/>
            <person name="Park R.F."/>
            <person name="Dodds P.N."/>
            <person name="Hirsch C.D."/>
            <person name="Kianian S.F."/>
            <person name="Figueroa M."/>
        </authorList>
    </citation>
    <scope>NUCLEOTIDE SEQUENCE [LARGE SCALE GENOMIC DNA]</scope>
    <source>
        <strain evidence="2">12SD80</strain>
    </source>
</reference>
<dbReference type="AlphaFoldDB" id="A0A2N5UV66"/>
<name>A0A2N5UV66_9BASI</name>
<protein>
    <submittedName>
        <fullName evidence="2">Uncharacterized protein</fullName>
    </submittedName>
</protein>
<accession>A0A2N5UV66</accession>
<organism evidence="2 3">
    <name type="scientific">Puccinia coronata f. sp. avenae</name>
    <dbReference type="NCBI Taxonomy" id="200324"/>
    <lineage>
        <taxon>Eukaryota</taxon>
        <taxon>Fungi</taxon>
        <taxon>Dikarya</taxon>
        <taxon>Basidiomycota</taxon>
        <taxon>Pucciniomycotina</taxon>
        <taxon>Pucciniomycetes</taxon>
        <taxon>Pucciniales</taxon>
        <taxon>Pucciniaceae</taxon>
        <taxon>Puccinia</taxon>
    </lineage>
</organism>
<proteinExistence type="predicted"/>
<feature type="chain" id="PRO_5014672421" evidence="1">
    <location>
        <begin position="27"/>
        <end position="144"/>
    </location>
</feature>
<dbReference type="EMBL" id="PGCI01000087">
    <property type="protein sequence ID" value="PLW41645.1"/>
    <property type="molecule type" value="Genomic_DNA"/>
</dbReference>
<gene>
    <name evidence="2" type="ORF">PCASD_05389</name>
</gene>
<feature type="signal peptide" evidence="1">
    <location>
        <begin position="1"/>
        <end position="26"/>
    </location>
</feature>
<evidence type="ECO:0000256" key="1">
    <source>
        <dbReference type="SAM" id="SignalP"/>
    </source>
</evidence>
<comment type="caution">
    <text evidence="2">The sequence shown here is derived from an EMBL/GenBank/DDBJ whole genome shotgun (WGS) entry which is preliminary data.</text>
</comment>
<evidence type="ECO:0000313" key="3">
    <source>
        <dbReference type="Proteomes" id="UP000235392"/>
    </source>
</evidence>
<sequence>MSCPHSLWVLYVLASVLHLLPDAVGAEQPTSPVRNHMLEKRGMCFVPNSMKGCTIWKAKSCCTDCCTRYYMGRVPAFWGTVCGCPPRHPPPPPVHVVVVQPPAPAPPPPPPTHTTIVVTHAPPVAPGAPPPPVTVYPPPGTYAY</sequence>
<evidence type="ECO:0000313" key="2">
    <source>
        <dbReference type="EMBL" id="PLW41645.1"/>
    </source>
</evidence>
<keyword evidence="1" id="KW-0732">Signal</keyword>
<dbReference type="Proteomes" id="UP000235392">
    <property type="component" value="Unassembled WGS sequence"/>
</dbReference>